<dbReference type="CDD" id="cd13179">
    <property type="entry name" value="RanBD_RanBP1"/>
    <property type="match status" value="1"/>
</dbReference>
<dbReference type="EMBL" id="CP056067">
    <property type="protein sequence ID" value="UKJ89479.1"/>
    <property type="molecule type" value="Genomic_DNA"/>
</dbReference>
<dbReference type="PANTHER" id="PTHR23138:SF87">
    <property type="entry name" value="E3 SUMO-PROTEIN LIGASE RANBP2"/>
    <property type="match status" value="1"/>
</dbReference>
<dbReference type="SMART" id="SM00160">
    <property type="entry name" value="RanBD"/>
    <property type="match status" value="1"/>
</dbReference>
<dbReference type="GO" id="GO:0005643">
    <property type="term" value="C:nuclear pore"/>
    <property type="evidence" value="ECO:0007669"/>
    <property type="project" value="TreeGrafter"/>
</dbReference>
<accession>A0A976M6L1</accession>
<dbReference type="FunFam" id="2.30.29.30:FF:000312">
    <property type="entry name" value="Ran binding protein 1"/>
    <property type="match status" value="1"/>
</dbReference>
<evidence type="ECO:0000313" key="4">
    <source>
        <dbReference type="Proteomes" id="UP000244803"/>
    </source>
</evidence>
<dbReference type="InterPro" id="IPR045256">
    <property type="entry name" value="RanBP1_RanBD"/>
</dbReference>
<dbReference type="InterPro" id="IPR045255">
    <property type="entry name" value="RanBP1-like"/>
</dbReference>
<dbReference type="InterPro" id="IPR011993">
    <property type="entry name" value="PH-like_dom_sf"/>
</dbReference>
<dbReference type="PROSITE" id="PS50196">
    <property type="entry name" value="RANBD1"/>
    <property type="match status" value="1"/>
</dbReference>
<dbReference type="PANTHER" id="PTHR23138">
    <property type="entry name" value="RAN BINDING PROTEIN"/>
    <property type="match status" value="1"/>
</dbReference>
<dbReference type="GO" id="GO:0006913">
    <property type="term" value="P:nucleocytoplasmic transport"/>
    <property type="evidence" value="ECO:0007669"/>
    <property type="project" value="InterPro"/>
</dbReference>
<evidence type="ECO:0000256" key="1">
    <source>
        <dbReference type="SAM" id="MobiDB-lite"/>
    </source>
</evidence>
<proteinExistence type="predicted"/>
<dbReference type="GO" id="GO:0005737">
    <property type="term" value="C:cytoplasm"/>
    <property type="evidence" value="ECO:0007669"/>
    <property type="project" value="TreeGrafter"/>
</dbReference>
<dbReference type="Gene3D" id="2.30.29.30">
    <property type="entry name" value="Pleckstrin-homology domain (PH domain)/Phosphotyrosine-binding domain (PTB)"/>
    <property type="match status" value="1"/>
</dbReference>
<gene>
    <name evidence="3" type="ORF">MACJ_002730</name>
</gene>
<feature type="region of interest" description="Disordered" evidence="1">
    <location>
        <begin position="111"/>
        <end position="131"/>
    </location>
</feature>
<evidence type="ECO:0000313" key="3">
    <source>
        <dbReference type="EMBL" id="UKJ89479.1"/>
    </source>
</evidence>
<protein>
    <submittedName>
        <fullName evidence="3">Ran binding protein 1</fullName>
    </submittedName>
</protein>
<dbReference type="Pfam" id="PF00638">
    <property type="entry name" value="Ran_BP1"/>
    <property type="match status" value="1"/>
</dbReference>
<dbReference type="OrthoDB" id="2357150at2759"/>
<evidence type="ECO:0000259" key="2">
    <source>
        <dbReference type="PROSITE" id="PS50196"/>
    </source>
</evidence>
<dbReference type="InterPro" id="IPR000156">
    <property type="entry name" value="Ran_bind_dom"/>
</dbReference>
<dbReference type="Proteomes" id="UP000244803">
    <property type="component" value="Chromosome 4"/>
</dbReference>
<sequence>MPDAVDYVVDSMTQSAEKVKKDVVDTFNKAVETSDNLKEKVKETFNLVSDTTKNFSESFSFDNVSEGAKKMADTVTGSFDKVPEKVKETLTMVSEGAQDLLGKVKENVGGFLDNSDRRTEETSASENPDYVDDEEVVEGDWKARKVEVKEIDVETGEENEEVFWKQRSKLYRWATDTDGTGVWKERGLGESKLLKHKTSGKIRFLLRQEKTFKVVANHYVLERNGLCKLTPNVGSDKIWVWSAHNTLDEESKLEQLALKFPTVEQAQLFKEKFEEAAKHNEPLFDQSE</sequence>
<dbReference type="Gene3D" id="1.20.120.20">
    <property type="entry name" value="Apolipoprotein"/>
    <property type="match status" value="1"/>
</dbReference>
<dbReference type="SUPFAM" id="SSF50729">
    <property type="entry name" value="PH domain-like"/>
    <property type="match status" value="1"/>
</dbReference>
<organism evidence="3 4">
    <name type="scientific">Theileria orientalis</name>
    <dbReference type="NCBI Taxonomy" id="68886"/>
    <lineage>
        <taxon>Eukaryota</taxon>
        <taxon>Sar</taxon>
        <taxon>Alveolata</taxon>
        <taxon>Apicomplexa</taxon>
        <taxon>Aconoidasida</taxon>
        <taxon>Piroplasmida</taxon>
        <taxon>Theileriidae</taxon>
        <taxon>Theileria</taxon>
    </lineage>
</organism>
<reference evidence="3" key="1">
    <citation type="submission" date="2022-07" db="EMBL/GenBank/DDBJ databases">
        <title>Evaluation of T. orientalis genome assembly methods using nanopore sequencing and analysis of variation between genomes.</title>
        <authorList>
            <person name="Yam J."/>
            <person name="Micallef M.L."/>
            <person name="Liu M."/>
            <person name="Djordjevic S.P."/>
            <person name="Bogema D.R."/>
            <person name="Jenkins C."/>
        </authorList>
    </citation>
    <scope>NUCLEOTIDE SEQUENCE</scope>
    <source>
        <strain evidence="3">Fish Creek</strain>
    </source>
</reference>
<name>A0A976M6L1_THEOR</name>
<dbReference type="AlphaFoldDB" id="A0A976M6L1"/>
<dbReference type="GO" id="GO:0005096">
    <property type="term" value="F:GTPase activator activity"/>
    <property type="evidence" value="ECO:0007669"/>
    <property type="project" value="TreeGrafter"/>
</dbReference>
<feature type="domain" description="RanBD1" evidence="2">
    <location>
        <begin position="132"/>
        <end position="282"/>
    </location>
</feature>